<dbReference type="Proteomes" id="UP000593567">
    <property type="component" value="Unassembled WGS sequence"/>
</dbReference>
<feature type="domain" description="EGF-like" evidence="1">
    <location>
        <begin position="58"/>
        <end position="73"/>
    </location>
</feature>
<protein>
    <recommendedName>
        <fullName evidence="1">EGF-like domain-containing protein</fullName>
    </recommendedName>
</protein>
<evidence type="ECO:0000313" key="2">
    <source>
        <dbReference type="EMBL" id="KAF6024267.1"/>
    </source>
</evidence>
<sequence length="79" mass="9034">MEHLLLPMATNISSTHSNIMEGVWIKTTKALHQISRDPCKYFPCENGQCVAPNDVPRCECFTGYIYNPVLQTCVLLRKY</sequence>
<evidence type="ECO:0000259" key="1">
    <source>
        <dbReference type="PROSITE" id="PS01186"/>
    </source>
</evidence>
<reference evidence="2" key="1">
    <citation type="submission" date="2020-06" db="EMBL/GenBank/DDBJ databases">
        <title>Draft genome of Bugula neritina, a colonial animal packing powerful symbionts and potential medicines.</title>
        <authorList>
            <person name="Rayko M."/>
        </authorList>
    </citation>
    <scope>NUCLEOTIDE SEQUENCE [LARGE SCALE GENOMIC DNA]</scope>
    <source>
        <strain evidence="2">Kwan_BN1</strain>
    </source>
</reference>
<dbReference type="OrthoDB" id="10060424at2759"/>
<dbReference type="SMART" id="SM00181">
    <property type="entry name" value="EGF"/>
    <property type="match status" value="1"/>
</dbReference>
<name>A0A7J7JE14_BUGNE</name>
<dbReference type="EMBL" id="VXIV02002596">
    <property type="protein sequence ID" value="KAF6024267.1"/>
    <property type="molecule type" value="Genomic_DNA"/>
</dbReference>
<keyword evidence="3" id="KW-1185">Reference proteome</keyword>
<evidence type="ECO:0000313" key="3">
    <source>
        <dbReference type="Proteomes" id="UP000593567"/>
    </source>
</evidence>
<dbReference type="AlphaFoldDB" id="A0A7J7JE14"/>
<organism evidence="2 3">
    <name type="scientific">Bugula neritina</name>
    <name type="common">Brown bryozoan</name>
    <name type="synonym">Sertularia neritina</name>
    <dbReference type="NCBI Taxonomy" id="10212"/>
    <lineage>
        <taxon>Eukaryota</taxon>
        <taxon>Metazoa</taxon>
        <taxon>Spiralia</taxon>
        <taxon>Lophotrochozoa</taxon>
        <taxon>Bryozoa</taxon>
        <taxon>Gymnolaemata</taxon>
        <taxon>Cheilostomatida</taxon>
        <taxon>Flustrina</taxon>
        <taxon>Buguloidea</taxon>
        <taxon>Bugulidae</taxon>
        <taxon>Bugula</taxon>
    </lineage>
</organism>
<comment type="caution">
    <text evidence="2">The sequence shown here is derived from an EMBL/GenBank/DDBJ whole genome shotgun (WGS) entry which is preliminary data.</text>
</comment>
<gene>
    <name evidence="2" type="ORF">EB796_017408</name>
</gene>
<accession>A0A7J7JE14</accession>
<dbReference type="InterPro" id="IPR000742">
    <property type="entry name" value="EGF"/>
</dbReference>
<proteinExistence type="predicted"/>
<dbReference type="Gene3D" id="2.10.25.10">
    <property type="entry name" value="Laminin"/>
    <property type="match status" value="1"/>
</dbReference>
<dbReference type="PROSITE" id="PS01186">
    <property type="entry name" value="EGF_2"/>
    <property type="match status" value="1"/>
</dbReference>